<evidence type="ECO:0000256" key="1">
    <source>
        <dbReference type="ARBA" id="ARBA00001946"/>
    </source>
</evidence>
<dbReference type="GO" id="GO:0046854">
    <property type="term" value="P:phosphatidylinositol phosphate biosynthetic process"/>
    <property type="evidence" value="ECO:0007669"/>
    <property type="project" value="InterPro"/>
</dbReference>
<dbReference type="EMBL" id="BMAR01000001">
    <property type="protein sequence ID" value="GFR39865.1"/>
    <property type="molecule type" value="Genomic_DNA"/>
</dbReference>
<reference evidence="10 11" key="1">
    <citation type="journal article" date="2021" name="Sci. Rep.">
        <title>Genome sequencing of the multicellular alga Astrephomene provides insights into convergent evolution of germ-soma differentiation.</title>
        <authorList>
            <person name="Yamashita S."/>
            <person name="Yamamoto K."/>
            <person name="Matsuzaki R."/>
            <person name="Suzuki S."/>
            <person name="Yamaguchi H."/>
            <person name="Hirooka S."/>
            <person name="Minakuchi Y."/>
            <person name="Miyagishima S."/>
            <person name="Kawachi M."/>
            <person name="Toyoda A."/>
            <person name="Nozaki H."/>
        </authorList>
    </citation>
    <scope>NUCLEOTIDE SEQUENCE [LARGE SCALE GENOMIC DNA]</scope>
    <source>
        <strain evidence="10 11">NIES-4017</strain>
    </source>
</reference>
<keyword evidence="6 9" id="KW-0460">Magnesium</keyword>
<evidence type="ECO:0000256" key="6">
    <source>
        <dbReference type="ARBA" id="ARBA00022842"/>
    </source>
</evidence>
<dbReference type="AlphaFoldDB" id="A0AAD3DDP4"/>
<organism evidence="10 11">
    <name type="scientific">Astrephomene gubernaculifera</name>
    <dbReference type="NCBI Taxonomy" id="47775"/>
    <lineage>
        <taxon>Eukaryota</taxon>
        <taxon>Viridiplantae</taxon>
        <taxon>Chlorophyta</taxon>
        <taxon>core chlorophytes</taxon>
        <taxon>Chlorophyceae</taxon>
        <taxon>CS clade</taxon>
        <taxon>Chlamydomonadales</taxon>
        <taxon>Astrephomenaceae</taxon>
        <taxon>Astrephomene</taxon>
    </lineage>
</organism>
<dbReference type="InterPro" id="IPR051090">
    <property type="entry name" value="Inositol_monoP_superfamily"/>
</dbReference>
<dbReference type="FunFam" id="3.40.190.80:FF:000003">
    <property type="entry name" value="PAP-specific phosphatase HAL2-like"/>
    <property type="match status" value="1"/>
</dbReference>
<evidence type="ECO:0000256" key="7">
    <source>
        <dbReference type="ARBA" id="ARBA00044479"/>
    </source>
</evidence>
<dbReference type="Proteomes" id="UP001054857">
    <property type="component" value="Unassembled WGS sequence"/>
</dbReference>
<dbReference type="GO" id="GO:0000103">
    <property type="term" value="P:sulfate assimilation"/>
    <property type="evidence" value="ECO:0007669"/>
    <property type="project" value="TreeGrafter"/>
</dbReference>
<gene>
    <name evidence="10" type="ORF">Agub_g365</name>
</gene>
<evidence type="ECO:0000256" key="3">
    <source>
        <dbReference type="ARBA" id="ARBA00012633"/>
    </source>
</evidence>
<evidence type="ECO:0000256" key="9">
    <source>
        <dbReference type="PIRSR" id="PIRSR600760-2"/>
    </source>
</evidence>
<dbReference type="Pfam" id="PF00459">
    <property type="entry name" value="Inositol_P"/>
    <property type="match status" value="1"/>
</dbReference>
<keyword evidence="5" id="KW-0378">Hydrolase</keyword>
<dbReference type="Gene3D" id="3.30.540.10">
    <property type="entry name" value="Fructose-1,6-Bisphosphatase, subunit A, domain 1"/>
    <property type="match status" value="1"/>
</dbReference>
<comment type="caution">
    <text evidence="10">The sequence shown here is derived from an EMBL/GenBank/DDBJ whole genome shotgun (WGS) entry which is preliminary data.</text>
</comment>
<comment type="cofactor">
    <cofactor evidence="1 9">
        <name>Mg(2+)</name>
        <dbReference type="ChEBI" id="CHEBI:18420"/>
    </cofactor>
</comment>
<comment type="similarity">
    <text evidence="2">Belongs to the inositol monophosphatase superfamily.</text>
</comment>
<proteinExistence type="inferred from homology"/>
<keyword evidence="11" id="KW-1185">Reference proteome</keyword>
<evidence type="ECO:0000256" key="8">
    <source>
        <dbReference type="ARBA" id="ARBA00044484"/>
    </source>
</evidence>
<dbReference type="PROSITE" id="PS00630">
    <property type="entry name" value="IMP_2"/>
    <property type="match status" value="1"/>
</dbReference>
<evidence type="ECO:0000256" key="2">
    <source>
        <dbReference type="ARBA" id="ARBA00009759"/>
    </source>
</evidence>
<evidence type="ECO:0000313" key="11">
    <source>
        <dbReference type="Proteomes" id="UP001054857"/>
    </source>
</evidence>
<dbReference type="PANTHER" id="PTHR43200">
    <property type="entry name" value="PHOSPHATASE"/>
    <property type="match status" value="1"/>
</dbReference>
<evidence type="ECO:0000313" key="10">
    <source>
        <dbReference type="EMBL" id="GFR39865.1"/>
    </source>
</evidence>
<evidence type="ECO:0000256" key="5">
    <source>
        <dbReference type="ARBA" id="ARBA00022801"/>
    </source>
</evidence>
<evidence type="ECO:0000256" key="4">
    <source>
        <dbReference type="ARBA" id="ARBA00022723"/>
    </source>
</evidence>
<dbReference type="EC" id="3.1.3.7" evidence="3"/>
<comment type="catalytic activity">
    <reaction evidence="8">
        <text>3'-phosphoadenylyl sulfate + H2O = adenosine 5'-phosphosulfate + phosphate</text>
        <dbReference type="Rhea" id="RHEA:77639"/>
        <dbReference type="ChEBI" id="CHEBI:15377"/>
        <dbReference type="ChEBI" id="CHEBI:43474"/>
        <dbReference type="ChEBI" id="CHEBI:58243"/>
        <dbReference type="ChEBI" id="CHEBI:58339"/>
        <dbReference type="EC" id="3.1.3.7"/>
    </reaction>
    <physiologicalReaction direction="left-to-right" evidence="8">
        <dbReference type="Rhea" id="RHEA:77640"/>
    </physiologicalReaction>
</comment>
<dbReference type="PANTHER" id="PTHR43200:SF6">
    <property type="entry name" value="3'(2'),5'-BISPHOSPHATE NUCLEOTIDASE"/>
    <property type="match status" value="1"/>
</dbReference>
<dbReference type="GO" id="GO:0046872">
    <property type="term" value="F:metal ion binding"/>
    <property type="evidence" value="ECO:0007669"/>
    <property type="project" value="UniProtKB-KW"/>
</dbReference>
<protein>
    <recommendedName>
        <fullName evidence="3">3'(2'),5'-bisphosphate nucleotidase</fullName>
        <ecNumber evidence="3">3.1.3.7</ecNumber>
    </recommendedName>
</protein>
<dbReference type="InterPro" id="IPR020550">
    <property type="entry name" value="Inositol_monophosphatase_CS"/>
</dbReference>
<name>A0AAD3DDP4_9CHLO</name>
<dbReference type="SUPFAM" id="SSF56655">
    <property type="entry name" value="Carbohydrate phosphatase"/>
    <property type="match status" value="1"/>
</dbReference>
<dbReference type="GO" id="GO:0008441">
    <property type="term" value="F:3'(2'),5'-bisphosphate nucleotidase activity"/>
    <property type="evidence" value="ECO:0007669"/>
    <property type="project" value="UniProtKB-EC"/>
</dbReference>
<dbReference type="InterPro" id="IPR000760">
    <property type="entry name" value="Inositol_monophosphatase-like"/>
</dbReference>
<feature type="binding site" evidence="9">
    <location>
        <position position="152"/>
    </location>
    <ligand>
        <name>Mg(2+)</name>
        <dbReference type="ChEBI" id="CHEBI:18420"/>
        <label>1</label>
        <note>catalytic</note>
    </ligand>
</feature>
<dbReference type="Gene3D" id="3.40.190.80">
    <property type="match status" value="1"/>
</dbReference>
<accession>A0AAD3DDP4</accession>
<keyword evidence="4 9" id="KW-0479">Metal-binding</keyword>
<sequence>MRQYAVCLGMLQDGEVVLGVLGCPNLPQGPVSDEDGRSGAAARAVGQSHVGCLFSALRNHGAYVAPLWDEREEAAVRIHVSDLSDASAARFMESVDSRHSSHDTSAAMARELGVVLPPLRMDSQVKYGLLSRGCGSIFMRFPPPSYREKIWDHAAGFVIVEEAGGRVTDAGGTRLDFSRGRYLQLDRGIIAAPPVLHEQLLRAAAKVAPPAAAAAATAAPVGL</sequence>
<comment type="catalytic activity">
    <reaction evidence="7">
        <text>adenosine 3',5'-bisphosphate + H2O = AMP + phosphate</text>
        <dbReference type="Rhea" id="RHEA:10040"/>
        <dbReference type="ChEBI" id="CHEBI:15377"/>
        <dbReference type="ChEBI" id="CHEBI:43474"/>
        <dbReference type="ChEBI" id="CHEBI:58343"/>
        <dbReference type="ChEBI" id="CHEBI:456215"/>
        <dbReference type="EC" id="3.1.3.7"/>
    </reaction>
    <physiologicalReaction direction="left-to-right" evidence="7">
        <dbReference type="Rhea" id="RHEA:10041"/>
    </physiologicalReaction>
</comment>